<feature type="domain" description="General transcription factor 3C polypeptide 1 winged-helix" evidence="1">
    <location>
        <begin position="4"/>
        <end position="61"/>
    </location>
</feature>
<dbReference type="Proteomes" id="UP001174136">
    <property type="component" value="Unassembled WGS sequence"/>
</dbReference>
<dbReference type="InterPro" id="IPR056428">
    <property type="entry name" value="WH_GTF3C1"/>
</dbReference>
<dbReference type="Pfam" id="PF23704">
    <property type="entry name" value="WHD_GTF3C1_N"/>
    <property type="match status" value="1"/>
</dbReference>
<dbReference type="PANTHER" id="PTHR15180:SF1">
    <property type="entry name" value="GENERAL TRANSCRIPTION FACTOR 3C POLYPEPTIDE 1"/>
    <property type="match status" value="1"/>
</dbReference>
<protein>
    <submittedName>
        <fullName evidence="2">General transcription factor 3C polypeptide 1</fullName>
    </submittedName>
</protein>
<comment type="caution">
    <text evidence="2">The sequence shown here is derived from an EMBL/GenBank/DDBJ whole genome shotgun (WGS) entry which is preliminary data.</text>
</comment>
<accession>A0AA47P7R4</accession>
<dbReference type="EMBL" id="JAOPHQ010001733">
    <property type="protein sequence ID" value="KAK0149587.1"/>
    <property type="molecule type" value="Genomic_DNA"/>
</dbReference>
<keyword evidence="3" id="KW-1185">Reference proteome</keyword>
<dbReference type="GO" id="GO:0006384">
    <property type="term" value="P:transcription initiation at RNA polymerase III promoter"/>
    <property type="evidence" value="ECO:0007669"/>
    <property type="project" value="InterPro"/>
</dbReference>
<reference evidence="2" key="1">
    <citation type="journal article" date="2023" name="Front. Mar. Sci.">
        <title>A new Merluccius polli reference genome to investigate the effects of global change in West African waters.</title>
        <authorList>
            <person name="Mateo J.L."/>
            <person name="Blanco-Fernandez C."/>
            <person name="Garcia-Vazquez E."/>
            <person name="Machado-Schiaffino G."/>
        </authorList>
    </citation>
    <scope>NUCLEOTIDE SEQUENCE</scope>
    <source>
        <strain evidence="2">C29</strain>
        <tissue evidence="2">Fin</tissue>
    </source>
</reference>
<proteinExistence type="predicted"/>
<evidence type="ECO:0000313" key="3">
    <source>
        <dbReference type="Proteomes" id="UP001174136"/>
    </source>
</evidence>
<dbReference type="GO" id="GO:0042791">
    <property type="term" value="P:5S class rRNA transcription by RNA polymerase III"/>
    <property type="evidence" value="ECO:0007669"/>
    <property type="project" value="TreeGrafter"/>
</dbReference>
<sequence length="149" mass="16791">MDPLSVVHDEVALEGLDGITVPSLWIRLGSRSPSFPLKLDGPTTEFIWRSLVHNVDLDFYELPRERVDVVLFDRFAEINPETGIQTTDSFFDANSDVYPITVVADDKNGVQGSCALYKERRIVTKNVRGQDLKPLMTLEEAVRRSVPSQ</sequence>
<organism evidence="2 3">
    <name type="scientific">Merluccius polli</name>
    <name type="common">Benguela hake</name>
    <name type="synonym">Merluccius cadenati</name>
    <dbReference type="NCBI Taxonomy" id="89951"/>
    <lineage>
        <taxon>Eukaryota</taxon>
        <taxon>Metazoa</taxon>
        <taxon>Chordata</taxon>
        <taxon>Craniata</taxon>
        <taxon>Vertebrata</taxon>
        <taxon>Euteleostomi</taxon>
        <taxon>Actinopterygii</taxon>
        <taxon>Neopterygii</taxon>
        <taxon>Teleostei</taxon>
        <taxon>Neoteleostei</taxon>
        <taxon>Acanthomorphata</taxon>
        <taxon>Zeiogadaria</taxon>
        <taxon>Gadariae</taxon>
        <taxon>Gadiformes</taxon>
        <taxon>Gadoidei</taxon>
        <taxon>Merlucciidae</taxon>
        <taxon>Merluccius</taxon>
    </lineage>
</organism>
<evidence type="ECO:0000313" key="2">
    <source>
        <dbReference type="EMBL" id="KAK0149587.1"/>
    </source>
</evidence>
<gene>
    <name evidence="2" type="primary">Gtf3c1</name>
    <name evidence="2" type="ORF">N1851_009667</name>
</gene>
<dbReference type="GO" id="GO:0003677">
    <property type="term" value="F:DNA binding"/>
    <property type="evidence" value="ECO:0007669"/>
    <property type="project" value="InterPro"/>
</dbReference>
<dbReference type="GO" id="GO:0000127">
    <property type="term" value="C:transcription factor TFIIIC complex"/>
    <property type="evidence" value="ECO:0007669"/>
    <property type="project" value="InterPro"/>
</dbReference>
<evidence type="ECO:0000259" key="1">
    <source>
        <dbReference type="Pfam" id="PF23704"/>
    </source>
</evidence>
<dbReference type="InterPro" id="IPR044210">
    <property type="entry name" value="Tfc3-like"/>
</dbReference>
<dbReference type="AlphaFoldDB" id="A0AA47P7R4"/>
<dbReference type="PANTHER" id="PTHR15180">
    <property type="entry name" value="GENERAL TRANSCRIPTION FACTOR 3C POLYPEPTIDE 1"/>
    <property type="match status" value="1"/>
</dbReference>
<name>A0AA47P7R4_MERPO</name>